<comment type="caution">
    <text evidence="1">The sequence shown here is derived from an EMBL/GenBank/DDBJ whole genome shotgun (WGS) entry which is preliminary data.</text>
</comment>
<dbReference type="EMBL" id="BARW01011837">
    <property type="protein sequence ID" value="GAI77295.1"/>
    <property type="molecule type" value="Genomic_DNA"/>
</dbReference>
<evidence type="ECO:0000313" key="1">
    <source>
        <dbReference type="EMBL" id="GAI77295.1"/>
    </source>
</evidence>
<protein>
    <submittedName>
        <fullName evidence="1">Uncharacterized protein</fullName>
    </submittedName>
</protein>
<organism evidence="1">
    <name type="scientific">marine sediment metagenome</name>
    <dbReference type="NCBI Taxonomy" id="412755"/>
    <lineage>
        <taxon>unclassified sequences</taxon>
        <taxon>metagenomes</taxon>
        <taxon>ecological metagenomes</taxon>
    </lineage>
</organism>
<feature type="non-terminal residue" evidence="1">
    <location>
        <position position="77"/>
    </location>
</feature>
<accession>X1SPK6</accession>
<sequence>MKNQIDSNDRLSDMLYERLEQSIDDNGSLIDMEDEELEPGVVLKSDCTKCNNFPKGGMCPILKEKNREAFDFGIGPE</sequence>
<gene>
    <name evidence="1" type="ORF">S12H4_22625</name>
</gene>
<proteinExistence type="predicted"/>
<reference evidence="1" key="1">
    <citation type="journal article" date="2014" name="Front. Microbiol.">
        <title>High frequency of phylogenetically diverse reductive dehalogenase-homologous genes in deep subseafloor sedimentary metagenomes.</title>
        <authorList>
            <person name="Kawai M."/>
            <person name="Futagami T."/>
            <person name="Toyoda A."/>
            <person name="Takaki Y."/>
            <person name="Nishi S."/>
            <person name="Hori S."/>
            <person name="Arai W."/>
            <person name="Tsubouchi T."/>
            <person name="Morono Y."/>
            <person name="Uchiyama I."/>
            <person name="Ito T."/>
            <person name="Fujiyama A."/>
            <person name="Inagaki F."/>
            <person name="Takami H."/>
        </authorList>
    </citation>
    <scope>NUCLEOTIDE SEQUENCE</scope>
    <source>
        <strain evidence="1">Expedition CK06-06</strain>
    </source>
</reference>
<dbReference type="AlphaFoldDB" id="X1SPK6"/>
<name>X1SPK6_9ZZZZ</name>